<name>A0A2Z6NYE1_TRISU</name>
<evidence type="ECO:0000313" key="2">
    <source>
        <dbReference type="Proteomes" id="UP000242715"/>
    </source>
</evidence>
<keyword evidence="2" id="KW-1185">Reference proteome</keyword>
<reference evidence="2" key="1">
    <citation type="journal article" date="2017" name="Front. Plant Sci.">
        <title>Climate Clever Clovers: New Paradigm to Reduce the Environmental Footprint of Ruminants by Breeding Low Methanogenic Forages Utilizing Haplotype Variation.</title>
        <authorList>
            <person name="Kaur P."/>
            <person name="Appels R."/>
            <person name="Bayer P.E."/>
            <person name="Keeble-Gagnere G."/>
            <person name="Wang J."/>
            <person name="Hirakawa H."/>
            <person name="Shirasawa K."/>
            <person name="Vercoe P."/>
            <person name="Stefanova K."/>
            <person name="Durmic Z."/>
            <person name="Nichols P."/>
            <person name="Revell C."/>
            <person name="Isobe S.N."/>
            <person name="Edwards D."/>
            <person name="Erskine W."/>
        </authorList>
    </citation>
    <scope>NUCLEOTIDE SEQUENCE [LARGE SCALE GENOMIC DNA]</scope>
    <source>
        <strain evidence="2">cv. Daliak</strain>
    </source>
</reference>
<dbReference type="EMBL" id="DF974426">
    <property type="protein sequence ID" value="GAU48456.1"/>
    <property type="molecule type" value="Genomic_DNA"/>
</dbReference>
<protein>
    <submittedName>
        <fullName evidence="1">Uncharacterized protein</fullName>
    </submittedName>
</protein>
<evidence type="ECO:0000313" key="1">
    <source>
        <dbReference type="EMBL" id="GAU48456.1"/>
    </source>
</evidence>
<dbReference type="AlphaFoldDB" id="A0A2Z6NYE1"/>
<accession>A0A2Z6NYE1</accession>
<gene>
    <name evidence="1" type="ORF">TSUD_383530</name>
</gene>
<sequence>MRTAAFEKIIGTYIVSPMCSKASVFSKAVSSFPLETHVMLKVAVNVTIRAKLLPSKDPPANIPTTFTSNSTWTLVQVESEVNVVGMFAGGSLLGRSFALMVT</sequence>
<proteinExistence type="predicted"/>
<dbReference type="Proteomes" id="UP000242715">
    <property type="component" value="Unassembled WGS sequence"/>
</dbReference>
<organism evidence="1 2">
    <name type="scientific">Trifolium subterraneum</name>
    <name type="common">Subterranean clover</name>
    <dbReference type="NCBI Taxonomy" id="3900"/>
    <lineage>
        <taxon>Eukaryota</taxon>
        <taxon>Viridiplantae</taxon>
        <taxon>Streptophyta</taxon>
        <taxon>Embryophyta</taxon>
        <taxon>Tracheophyta</taxon>
        <taxon>Spermatophyta</taxon>
        <taxon>Magnoliopsida</taxon>
        <taxon>eudicotyledons</taxon>
        <taxon>Gunneridae</taxon>
        <taxon>Pentapetalae</taxon>
        <taxon>rosids</taxon>
        <taxon>fabids</taxon>
        <taxon>Fabales</taxon>
        <taxon>Fabaceae</taxon>
        <taxon>Papilionoideae</taxon>
        <taxon>50 kb inversion clade</taxon>
        <taxon>NPAAA clade</taxon>
        <taxon>Hologalegina</taxon>
        <taxon>IRL clade</taxon>
        <taxon>Trifolieae</taxon>
        <taxon>Trifolium</taxon>
    </lineage>
</organism>